<feature type="region of interest" description="Disordered" evidence="11">
    <location>
        <begin position="94"/>
        <end position="124"/>
    </location>
</feature>
<dbReference type="InterPro" id="IPR018490">
    <property type="entry name" value="cNMP-bd_dom_sf"/>
</dbReference>
<evidence type="ECO:0000256" key="5">
    <source>
        <dbReference type="ARBA" id="ARBA00022963"/>
    </source>
</evidence>
<feature type="region of interest" description="Disordered" evidence="11">
    <location>
        <begin position="1715"/>
        <end position="1747"/>
    </location>
</feature>
<dbReference type="Pfam" id="PF01734">
    <property type="entry name" value="Patatin"/>
    <property type="match status" value="1"/>
</dbReference>
<evidence type="ECO:0000256" key="1">
    <source>
        <dbReference type="ARBA" id="ARBA00004370"/>
    </source>
</evidence>
<dbReference type="Gene3D" id="2.60.120.10">
    <property type="entry name" value="Jelly Rolls"/>
    <property type="match status" value="3"/>
</dbReference>
<evidence type="ECO:0000256" key="8">
    <source>
        <dbReference type="ARBA" id="ARBA00023136"/>
    </source>
</evidence>
<evidence type="ECO:0000313" key="15">
    <source>
        <dbReference type="Proteomes" id="UP001491310"/>
    </source>
</evidence>
<dbReference type="EC" id="3.1.1.-" evidence="10"/>
<keyword evidence="8" id="KW-0472">Membrane</keyword>
<protein>
    <recommendedName>
        <fullName evidence="10">Patatin</fullName>
        <ecNumber evidence="10">3.1.1.-</ecNumber>
    </recommendedName>
</protein>
<feature type="compositionally biased region" description="Low complexity" evidence="11">
    <location>
        <begin position="1720"/>
        <end position="1731"/>
    </location>
</feature>
<dbReference type="InterPro" id="IPR014710">
    <property type="entry name" value="RmlC-like_jellyroll"/>
</dbReference>
<feature type="active site" description="Nucleophile" evidence="9">
    <location>
        <position position="1297"/>
    </location>
</feature>
<feature type="region of interest" description="Disordered" evidence="11">
    <location>
        <begin position="1593"/>
        <end position="1618"/>
    </location>
</feature>
<feature type="compositionally biased region" description="Polar residues" evidence="11">
    <location>
        <begin position="1178"/>
        <end position="1195"/>
    </location>
</feature>
<dbReference type="Pfam" id="PF24179">
    <property type="entry name" value="NTE_Ploop"/>
    <property type="match status" value="1"/>
</dbReference>
<keyword evidence="4 9" id="KW-0378">Hydrolase</keyword>
<dbReference type="CDD" id="cd00038">
    <property type="entry name" value="CAP_ED"/>
    <property type="match status" value="3"/>
</dbReference>
<name>A0ABR2Z4Q3_9CHLO</name>
<dbReference type="PROSITE" id="PS50042">
    <property type="entry name" value="CNMP_BINDING_3"/>
    <property type="match status" value="3"/>
</dbReference>
<feature type="compositionally biased region" description="Low complexity" evidence="11">
    <location>
        <begin position="1809"/>
        <end position="1831"/>
    </location>
</feature>
<sequence length="1958" mass="208033">MQETDEVSLASAWLPSAQRKLLASGVLATVLALSEFYNGSVSRILRYVKRSCAAAFAQWIEDQGGFPLFTIEGNEPEVTEATWKLPISSSQQKSLAGARTSSTESTAAANAAEEESAADGSSSSDLPNFFASTKFFACLDLLESQELFEATQMVKMQPKEVLFRVGDDSQSGIFIVVEGRLGVYLEENDSDSLTLTNTLITGESVGDLDVLDGARRSVTCIAMEEGATLVNVSRDLFMSFIAAKPRTLQIYLHKAMARLWRVAHFVLSDFLALSLDQMPAAKTAYPAGIAPAAPSASTAAMELGRHASHQFAVNTGTGNPPLILPESATSGNAAQKAAGLPRPQIAKERGGVKFAPQLEIVSEAPAREGSAALTQEMSPAPSSLQQNDKNSRAELKRAIRTRPASEETSPSKAASPGSFGVQMQTPFRDIQEDVDLDGALAQMGASFLDVASPTQADEELYAAASHAHSHRQTFASGALLHQSQQMARSPSSTSIGKRRVAGHEKSDVLQQLRSSASRAGGGQGGPSKFAFRRNLSLKRNLSQHLDQGTAAVPVSMRLPEAVAIQSIETADGGSDTFSPTGIRDRGELLQDQDSMYGSSPKLDAMDPGPIVSDAEITSSIKNTMNMLKTMSLPLSLLKGAASIDAFADAFKQEEASAFGFGRAASLRRPMSSGAQASLAAGWDVISPDEGGLTDEFWDLLLSDQAAGHKNQASGASALGQNVVLRRGQLLHGVDQPVRQFYVLLEGNMLAERAGKGKKQESGLVGPGSVVGAAAFLSSTRSRTAVRAAGTCRLAAFGPQELEALLEEDSDAFLELLLLAARSLGPVIRRFISLGLNRVWLKAGDPAYRQGEAAESLYIIISGRLRLLREDPAARLPLTVEEEVGRGEAVGAVWALTGGYHDTTALCVRDSEFVRMSKGAFELLAQQNPRATSRMLEGMARRIAAASSARGRRSAFTASTRQTANTAAVRQATQGHTSSEADARRGEIVTIALVPAGSYASWVAGDNLAPATDGAAGTSGDTSRKPTKLRNSVSGFAANGAAATMAVRKVAAALKNSLEELFGPTLHLNASTLELSFPTAFQRLHISFYRSKLTSWMAAQEEDYRFILLEADAALTPWSRICISHADCVLLVGAEEASPQVNLLEEQLVWAPMGPPSEAVPAASAPSTSQTSLLGPFDPTTSASWSNVEGNPQRGPQLTGKAANWAAQMRRVELVMLHRPGVEPTGTAAWVTPRPLLARHHHVRLSNPKDMARVARWMAGKAVGLVLSGGGSRGLAHLGVLHALDDAGVPVDVIGGTSQGAFMAALYAQGLSWERMHRVVRDYAGAMGSVRHLLSDLTLPLISVFSGAGFDRVVRESFEQGAQRIEDLWLNFFCMTTNLTRGEPSVHVEGLLWKLVRASMTIVGLVPPVTENGELLIDGGYLNNMPVDVMRGLGVDTVIVVDVEDRDDSVWHNLTPIDGGLSGWHLLWDRWCPIPALRYNIKMPRYNQIVNALTWMSHSQNLRRVAREHPIDLYLQPPVTRFRLLDYHLMDRIVRDSNRYAWAAISEWQCSQGVTQRGRLSPELVNAAKDGMRRARSVACMTQLQAKQKQDFIAQDADEADRASADWEEGAAPAAGASEGAVLSQAPSLLYNIPESVSSVASSSTEAAPSDLSMEPAGRFSFDSITSLPDVDLAEGIEEETSAQLDGPGSATSEEVPAQDPVVPVPFWESPASFHLPPPSATASAAAATSAAPPLPIPMPTRQNTNGGGASILAAAAASVSEAGSPFDRASDIPSEAAASTGAAESEAATEDEVKPSTSVGWNGGNLTPRRLASRSSFSRTRSSSFNSTVSAGGLGEDMRTASTGLMDLPEAGGPGAGSAPMRIPVVPEVRRPSLPPGRGSLGSGSRFGSAGAHRQLSSHPSHAMPSDDSEVPGYPGSYNGSFRLPEPTLDARKNSLTDLSDIFDFPVGTPDMPQERAA</sequence>
<feature type="region of interest" description="Disordered" evidence="11">
    <location>
        <begin position="1679"/>
        <end position="1703"/>
    </location>
</feature>
<feature type="region of interest" description="Disordered" evidence="11">
    <location>
        <begin position="1157"/>
        <end position="1199"/>
    </location>
</feature>
<evidence type="ECO:0000313" key="14">
    <source>
        <dbReference type="EMBL" id="KAK9918711.1"/>
    </source>
</evidence>
<dbReference type="InterPro" id="IPR000595">
    <property type="entry name" value="cNMP-bd_dom"/>
</dbReference>
<feature type="compositionally biased region" description="Polar residues" evidence="11">
    <location>
        <begin position="961"/>
        <end position="977"/>
    </location>
</feature>
<evidence type="ECO:0000256" key="11">
    <source>
        <dbReference type="SAM" id="MobiDB-lite"/>
    </source>
</evidence>
<evidence type="ECO:0000256" key="4">
    <source>
        <dbReference type="ARBA" id="ARBA00022801"/>
    </source>
</evidence>
<feature type="short sequence motif" description="DGA/G" evidence="9">
    <location>
        <begin position="1417"/>
        <end position="1419"/>
    </location>
</feature>
<feature type="compositionally biased region" description="Low complexity" evidence="11">
    <location>
        <begin position="96"/>
        <end position="111"/>
    </location>
</feature>
<feature type="compositionally biased region" description="Polar residues" evidence="11">
    <location>
        <begin position="482"/>
        <end position="495"/>
    </location>
</feature>
<evidence type="ECO:0000259" key="13">
    <source>
        <dbReference type="PROSITE" id="PS51635"/>
    </source>
</evidence>
<feature type="domain" description="Cyclic nucleotide-binding" evidence="12">
    <location>
        <begin position="819"/>
        <end position="941"/>
    </location>
</feature>
<dbReference type="PANTHER" id="PTHR14226:SF29">
    <property type="entry name" value="NEUROPATHY TARGET ESTERASE SWS"/>
    <property type="match status" value="1"/>
</dbReference>
<comment type="subcellular location">
    <subcellularLocation>
        <location evidence="1">Membrane</location>
    </subcellularLocation>
</comment>
<dbReference type="SMART" id="SM00100">
    <property type="entry name" value="cNMP"/>
    <property type="match status" value="3"/>
</dbReference>
<dbReference type="Pfam" id="PF00027">
    <property type="entry name" value="cNMP_binding"/>
    <property type="match status" value="3"/>
</dbReference>
<dbReference type="PANTHER" id="PTHR14226">
    <property type="entry name" value="NEUROPATHY TARGET ESTERASE/SWISS CHEESE D.MELANOGASTER"/>
    <property type="match status" value="1"/>
</dbReference>
<feature type="compositionally biased region" description="Low complexity" evidence="11">
    <location>
        <begin position="1157"/>
        <end position="1168"/>
    </location>
</feature>
<comment type="similarity">
    <text evidence="10">Belongs to the patatin family.</text>
</comment>
<feature type="compositionally biased region" description="Low complexity" evidence="11">
    <location>
        <begin position="945"/>
        <end position="960"/>
    </location>
</feature>
<comment type="similarity">
    <text evidence="2">Belongs to the NTE family.</text>
</comment>
<gene>
    <name evidence="14" type="ORF">WJX75_006194</name>
</gene>
<feature type="domain" description="Cyclic nucleotide-binding" evidence="12">
    <location>
        <begin position="740"/>
        <end position="805"/>
    </location>
</feature>
<dbReference type="Proteomes" id="UP001491310">
    <property type="component" value="Unassembled WGS sequence"/>
</dbReference>
<comment type="function">
    <text evidence="10">Lipolytic acyl hydrolase (LAH).</text>
</comment>
<dbReference type="InterPro" id="IPR016035">
    <property type="entry name" value="Acyl_Trfase/lysoPLipase"/>
</dbReference>
<keyword evidence="3" id="KW-0812">Transmembrane</keyword>
<feature type="region of interest" description="Disordered" evidence="11">
    <location>
        <begin position="367"/>
        <end position="422"/>
    </location>
</feature>
<accession>A0ABR2Z4Q3</accession>
<feature type="short sequence motif" description="GXGXXG" evidence="9">
    <location>
        <begin position="1268"/>
        <end position="1273"/>
    </location>
</feature>
<dbReference type="Gene3D" id="3.40.1090.10">
    <property type="entry name" value="Cytosolic phospholipase A2 catalytic domain"/>
    <property type="match status" value="2"/>
</dbReference>
<keyword evidence="15" id="KW-1185">Reference proteome</keyword>
<evidence type="ECO:0000256" key="9">
    <source>
        <dbReference type="PROSITE-ProRule" id="PRU01161"/>
    </source>
</evidence>
<dbReference type="PROSITE" id="PS51635">
    <property type="entry name" value="PNPLA"/>
    <property type="match status" value="1"/>
</dbReference>
<feature type="compositionally biased region" description="Polar residues" evidence="11">
    <location>
        <begin position="372"/>
        <end position="388"/>
    </location>
</feature>
<feature type="region of interest" description="Disordered" evidence="11">
    <location>
        <begin position="945"/>
        <end position="980"/>
    </location>
</feature>
<evidence type="ECO:0000256" key="7">
    <source>
        <dbReference type="ARBA" id="ARBA00023098"/>
    </source>
</evidence>
<dbReference type="SUPFAM" id="SSF52151">
    <property type="entry name" value="FabD/lysophospholipase-like"/>
    <property type="match status" value="1"/>
</dbReference>
<feature type="compositionally biased region" description="Low complexity" evidence="11">
    <location>
        <begin position="1774"/>
        <end position="1786"/>
    </location>
</feature>
<dbReference type="InterPro" id="IPR050301">
    <property type="entry name" value="NTE"/>
</dbReference>
<evidence type="ECO:0000256" key="3">
    <source>
        <dbReference type="ARBA" id="ARBA00022692"/>
    </source>
</evidence>
<dbReference type="InterPro" id="IPR056556">
    <property type="entry name" value="NTE1_P-loop_dom"/>
</dbReference>
<organism evidence="14 15">
    <name type="scientific">Coccomyxa subellipsoidea</name>
    <dbReference type="NCBI Taxonomy" id="248742"/>
    <lineage>
        <taxon>Eukaryota</taxon>
        <taxon>Viridiplantae</taxon>
        <taxon>Chlorophyta</taxon>
        <taxon>core chlorophytes</taxon>
        <taxon>Trebouxiophyceae</taxon>
        <taxon>Trebouxiophyceae incertae sedis</taxon>
        <taxon>Coccomyxaceae</taxon>
        <taxon>Coccomyxa</taxon>
    </lineage>
</organism>
<dbReference type="SUPFAM" id="SSF51206">
    <property type="entry name" value="cAMP-binding domain-like"/>
    <property type="match status" value="3"/>
</dbReference>
<comment type="domain">
    <text evidence="10">The nitrogen atoms of the two glycine residues in the GGXR motif define the oxyanion hole, and stabilize the oxyanion that forms during the nucleophilic attack by the catalytic serine during substrate cleavage.</text>
</comment>
<keyword evidence="5 9" id="KW-0442">Lipid degradation</keyword>
<comment type="caution">
    <text evidence="14">The sequence shown here is derived from an EMBL/GenBank/DDBJ whole genome shotgun (WGS) entry which is preliminary data.</text>
</comment>
<evidence type="ECO:0000256" key="10">
    <source>
        <dbReference type="RuleBase" id="RU361262"/>
    </source>
</evidence>
<keyword evidence="7 9" id="KW-0443">Lipid metabolism</keyword>
<feature type="compositionally biased region" description="Low complexity" evidence="11">
    <location>
        <begin position="1609"/>
        <end position="1618"/>
    </location>
</feature>
<feature type="region of interest" description="Disordered" evidence="11">
    <location>
        <begin position="482"/>
        <end position="529"/>
    </location>
</feature>
<feature type="domain" description="PNPLA" evidence="13">
    <location>
        <begin position="1264"/>
        <end position="1430"/>
    </location>
</feature>
<dbReference type="EMBL" id="JALJOT010000001">
    <property type="protein sequence ID" value="KAK9918711.1"/>
    <property type="molecule type" value="Genomic_DNA"/>
</dbReference>
<evidence type="ECO:0000256" key="2">
    <source>
        <dbReference type="ARBA" id="ARBA00006636"/>
    </source>
</evidence>
<evidence type="ECO:0000259" key="12">
    <source>
        <dbReference type="PROSITE" id="PS50042"/>
    </source>
</evidence>
<dbReference type="InterPro" id="IPR002641">
    <property type="entry name" value="PNPLA_dom"/>
</dbReference>
<feature type="region of interest" description="Disordered" evidence="11">
    <location>
        <begin position="1764"/>
        <end position="1958"/>
    </location>
</feature>
<feature type="short sequence motif" description="GXSXG" evidence="9">
    <location>
        <begin position="1295"/>
        <end position="1299"/>
    </location>
</feature>
<reference evidence="14 15" key="1">
    <citation type="journal article" date="2024" name="Nat. Commun.">
        <title>Phylogenomics reveals the evolutionary origins of lichenization in chlorophyte algae.</title>
        <authorList>
            <person name="Puginier C."/>
            <person name="Libourel C."/>
            <person name="Otte J."/>
            <person name="Skaloud P."/>
            <person name="Haon M."/>
            <person name="Grisel S."/>
            <person name="Petersen M."/>
            <person name="Berrin J.G."/>
            <person name="Delaux P.M."/>
            <person name="Dal Grande F."/>
            <person name="Keller J."/>
        </authorList>
    </citation>
    <scope>NUCLEOTIDE SEQUENCE [LARGE SCALE GENOMIC DNA]</scope>
    <source>
        <strain evidence="14 15">SAG 216-7</strain>
    </source>
</reference>
<evidence type="ECO:0000256" key="6">
    <source>
        <dbReference type="ARBA" id="ARBA00022989"/>
    </source>
</evidence>
<proteinExistence type="inferred from homology"/>
<keyword evidence="6" id="KW-1133">Transmembrane helix</keyword>
<feature type="domain" description="Cyclic nucleotide-binding" evidence="12">
    <location>
        <begin position="135"/>
        <end position="241"/>
    </location>
</feature>
<feature type="active site" description="Proton acceptor" evidence="9">
    <location>
        <position position="1417"/>
    </location>
</feature>